<evidence type="ECO:0000313" key="3">
    <source>
        <dbReference type="Proteomes" id="UP001519332"/>
    </source>
</evidence>
<dbReference type="Proteomes" id="UP001519332">
    <property type="component" value="Unassembled WGS sequence"/>
</dbReference>
<name>A0ABS4TBC7_9PSEU</name>
<accession>A0ABS4TBC7</accession>
<dbReference type="InterPro" id="IPR007278">
    <property type="entry name" value="DUF397"/>
</dbReference>
<keyword evidence="3" id="KW-1185">Reference proteome</keyword>
<organism evidence="2 3">
    <name type="scientific">Kibdelosporangium banguiense</name>
    <dbReference type="NCBI Taxonomy" id="1365924"/>
    <lineage>
        <taxon>Bacteria</taxon>
        <taxon>Bacillati</taxon>
        <taxon>Actinomycetota</taxon>
        <taxon>Actinomycetes</taxon>
        <taxon>Pseudonocardiales</taxon>
        <taxon>Pseudonocardiaceae</taxon>
        <taxon>Kibdelosporangium</taxon>
    </lineage>
</organism>
<gene>
    <name evidence="2" type="ORF">JOF56_002087</name>
</gene>
<dbReference type="EMBL" id="JAGINW010000001">
    <property type="protein sequence ID" value="MBP2321702.1"/>
    <property type="molecule type" value="Genomic_DNA"/>
</dbReference>
<sequence>MDNALLRWRKSSFSGNAGGENTGCVEVAHVLSALLTGGHSTSNSGCVEPARNPLTRLNTQDTDCIQPARNPLTQPRTSDPTCVEPAAAVRDSKAPDTGMLTFPTAPWGRFLQALING</sequence>
<dbReference type="RefSeq" id="WP_209648154.1">
    <property type="nucleotide sequence ID" value="NZ_JAGINW010000001.1"/>
</dbReference>
<evidence type="ECO:0000313" key="2">
    <source>
        <dbReference type="EMBL" id="MBP2321702.1"/>
    </source>
</evidence>
<reference evidence="2 3" key="1">
    <citation type="submission" date="2021-03" db="EMBL/GenBank/DDBJ databases">
        <title>Sequencing the genomes of 1000 actinobacteria strains.</title>
        <authorList>
            <person name="Klenk H.-P."/>
        </authorList>
    </citation>
    <scope>NUCLEOTIDE SEQUENCE [LARGE SCALE GENOMIC DNA]</scope>
    <source>
        <strain evidence="2 3">DSM 46670</strain>
    </source>
</reference>
<feature type="domain" description="DUF397" evidence="1">
    <location>
        <begin position="6"/>
        <end position="113"/>
    </location>
</feature>
<comment type="caution">
    <text evidence="2">The sequence shown here is derived from an EMBL/GenBank/DDBJ whole genome shotgun (WGS) entry which is preliminary data.</text>
</comment>
<protein>
    <recommendedName>
        <fullName evidence="1">DUF397 domain-containing protein</fullName>
    </recommendedName>
</protein>
<dbReference type="Pfam" id="PF04149">
    <property type="entry name" value="DUF397"/>
    <property type="match status" value="1"/>
</dbReference>
<evidence type="ECO:0000259" key="1">
    <source>
        <dbReference type="Pfam" id="PF04149"/>
    </source>
</evidence>
<proteinExistence type="predicted"/>